<dbReference type="STRING" id="662367.SAMN05216167_102265"/>
<dbReference type="SMART" id="SM00342">
    <property type="entry name" value="HTH_ARAC"/>
    <property type="match status" value="1"/>
</dbReference>
<evidence type="ECO:0000256" key="1">
    <source>
        <dbReference type="ARBA" id="ARBA00023015"/>
    </source>
</evidence>
<dbReference type="CDD" id="cd03138">
    <property type="entry name" value="GATase1_AraC_2"/>
    <property type="match status" value="1"/>
</dbReference>
<evidence type="ECO:0000313" key="5">
    <source>
        <dbReference type="Proteomes" id="UP000198598"/>
    </source>
</evidence>
<dbReference type="InterPro" id="IPR018060">
    <property type="entry name" value="HTH_AraC"/>
</dbReference>
<dbReference type="GO" id="GO:0043565">
    <property type="term" value="F:sequence-specific DNA binding"/>
    <property type="evidence" value="ECO:0007669"/>
    <property type="project" value="InterPro"/>
</dbReference>
<dbReference type="OrthoDB" id="9803764at2"/>
<dbReference type="Pfam" id="PF01965">
    <property type="entry name" value="DJ-1_PfpI"/>
    <property type="match status" value="1"/>
</dbReference>
<dbReference type="PANTHER" id="PTHR43130">
    <property type="entry name" value="ARAC-FAMILY TRANSCRIPTIONAL REGULATOR"/>
    <property type="match status" value="1"/>
</dbReference>
<dbReference type="InterPro" id="IPR009057">
    <property type="entry name" value="Homeodomain-like_sf"/>
</dbReference>
<evidence type="ECO:0000313" key="4">
    <source>
        <dbReference type="EMBL" id="SFC73446.1"/>
    </source>
</evidence>
<dbReference type="PANTHER" id="PTHR43130:SF11">
    <property type="entry name" value="TRANSCRIPTIONAL REGULATORY PROTEIN"/>
    <property type="match status" value="1"/>
</dbReference>
<evidence type="ECO:0000259" key="3">
    <source>
        <dbReference type="PROSITE" id="PS01124"/>
    </source>
</evidence>
<dbReference type="GO" id="GO:0003700">
    <property type="term" value="F:DNA-binding transcription factor activity"/>
    <property type="evidence" value="ECO:0007669"/>
    <property type="project" value="InterPro"/>
</dbReference>
<dbReference type="Gene3D" id="1.10.10.60">
    <property type="entry name" value="Homeodomain-like"/>
    <property type="match status" value="2"/>
</dbReference>
<protein>
    <submittedName>
        <fullName evidence="4">Transcriptional regulator, AraC family with amidase-like domain</fullName>
    </submittedName>
</protein>
<feature type="domain" description="HTH araC/xylS-type" evidence="3">
    <location>
        <begin position="220"/>
        <end position="318"/>
    </location>
</feature>
<reference evidence="4 5" key="1">
    <citation type="submission" date="2016-10" db="EMBL/GenBank/DDBJ databases">
        <authorList>
            <person name="de Groot N.N."/>
        </authorList>
    </citation>
    <scope>NUCLEOTIDE SEQUENCE [LARGE SCALE GENOMIC DNA]</scope>
    <source>
        <strain evidence="4 5">DSM 26130</strain>
    </source>
</reference>
<dbReference type="Pfam" id="PF12833">
    <property type="entry name" value="HTH_18"/>
    <property type="match status" value="1"/>
</dbReference>
<dbReference type="InterPro" id="IPR029062">
    <property type="entry name" value="Class_I_gatase-like"/>
</dbReference>
<evidence type="ECO:0000256" key="2">
    <source>
        <dbReference type="ARBA" id="ARBA00023163"/>
    </source>
</evidence>
<sequence length="328" mass="36788">MKHISILVPKGAILGSLEGSRQLLTQVNQFVMARGESPLFTVQLVGSSKEIPLSGGSFTVHADVLLDDVKKTDLIIIPAVDGELKSAIENNSDLLPWITKQHQRGAEVASLCLGAFILASTGLLKGKKCATHWMAANEFRQLFPDVDLVTEKIITDEHGIYSSGGAFSYLNLILYLIEKYAGRDIAILSAKVFAIEIERDSQSSFTIFQGQKEHEDEPIKKAQEFIETNFQEKITIDQLSDILALSRRSLERRFKKATANTVTEYIQRVKIEVAKKSFETNRKTVNEIMYDVGYSDNKAFRTTFKKITGLSPIDYRNKYNKETMVLEA</sequence>
<keyword evidence="2" id="KW-0804">Transcription</keyword>
<keyword evidence="1" id="KW-0805">Transcription regulation</keyword>
<dbReference type="SUPFAM" id="SSF46689">
    <property type="entry name" value="Homeodomain-like"/>
    <property type="match status" value="2"/>
</dbReference>
<dbReference type="InterPro" id="IPR002818">
    <property type="entry name" value="DJ-1/PfpI"/>
</dbReference>
<dbReference type="InterPro" id="IPR052158">
    <property type="entry name" value="INH-QAR"/>
</dbReference>
<dbReference type="RefSeq" id="WP_093824125.1">
    <property type="nucleotide sequence ID" value="NZ_FOLQ01000002.1"/>
</dbReference>
<dbReference type="AlphaFoldDB" id="A0A1I1LKG3"/>
<proteinExistence type="predicted"/>
<dbReference type="Gene3D" id="3.40.50.880">
    <property type="match status" value="1"/>
</dbReference>
<accession>A0A1I1LKG3</accession>
<gene>
    <name evidence="4" type="ORF">SAMN05216167_102265</name>
</gene>
<dbReference type="SUPFAM" id="SSF52317">
    <property type="entry name" value="Class I glutamine amidotransferase-like"/>
    <property type="match status" value="1"/>
</dbReference>
<dbReference type="EMBL" id="FOLQ01000002">
    <property type="protein sequence ID" value="SFC73446.1"/>
    <property type="molecule type" value="Genomic_DNA"/>
</dbReference>
<dbReference type="Proteomes" id="UP000198598">
    <property type="component" value="Unassembled WGS sequence"/>
</dbReference>
<name>A0A1I1LKG3_9BACT</name>
<keyword evidence="5" id="KW-1185">Reference proteome</keyword>
<organism evidence="4 5">
    <name type="scientific">Spirosoma endophyticum</name>
    <dbReference type="NCBI Taxonomy" id="662367"/>
    <lineage>
        <taxon>Bacteria</taxon>
        <taxon>Pseudomonadati</taxon>
        <taxon>Bacteroidota</taxon>
        <taxon>Cytophagia</taxon>
        <taxon>Cytophagales</taxon>
        <taxon>Cytophagaceae</taxon>
        <taxon>Spirosoma</taxon>
    </lineage>
</organism>
<dbReference type="PROSITE" id="PS01124">
    <property type="entry name" value="HTH_ARAC_FAMILY_2"/>
    <property type="match status" value="1"/>
</dbReference>